<sequence length="126" mass="14973">MEQFLLSPEKEMSVIVEPNLLRKFPECWDELPKSLRKKVFDGFSEREWSLPILCCGTCNIKTEVSLKGGKVEYYMFVIYFDMFISAETKILWSLPSLIEELSKIREYIGDDEEESSKFDDWYQKIF</sequence>
<evidence type="ECO:0000313" key="1">
    <source>
        <dbReference type="EMBL" id="WNL49700.1"/>
    </source>
</evidence>
<dbReference type="EMBL" id="OR343188">
    <property type="protein sequence ID" value="WNL49700.1"/>
    <property type="molecule type" value="Genomic_DNA"/>
</dbReference>
<proteinExistence type="predicted"/>
<accession>A0AA96EJY5</accession>
<organism evidence="1">
    <name type="scientific">Marseillevirus sp</name>
    <dbReference type="NCBI Taxonomy" id="2809551"/>
    <lineage>
        <taxon>Viruses</taxon>
        <taxon>Varidnaviria</taxon>
        <taxon>Bamfordvirae</taxon>
        <taxon>Nucleocytoviricota</taxon>
        <taxon>Megaviricetes</taxon>
        <taxon>Pimascovirales</taxon>
        <taxon>Pimascovirales incertae sedis</taxon>
        <taxon>Marseilleviridae</taxon>
        <taxon>Marseillevirus</taxon>
    </lineage>
</organism>
<name>A0AA96EJY5_9VIRU</name>
<gene>
    <name evidence="1" type="ORF">MarFTMF_184</name>
</gene>
<protein>
    <submittedName>
        <fullName evidence="1">Uncharacterized protein</fullName>
    </submittedName>
</protein>
<reference evidence="1" key="1">
    <citation type="submission" date="2023-07" db="EMBL/GenBank/DDBJ databases">
        <authorList>
            <person name="Xia Y."/>
        </authorList>
    </citation>
    <scope>NUCLEOTIDE SEQUENCE</scope>
    <source>
        <strain evidence="1">F</strain>
    </source>
</reference>